<evidence type="ECO:0000313" key="4">
    <source>
        <dbReference type="Proteomes" id="UP000429552"/>
    </source>
</evidence>
<feature type="region of interest" description="Disordered" evidence="1">
    <location>
        <begin position="1"/>
        <end position="43"/>
    </location>
</feature>
<dbReference type="EMBL" id="BLIP01000001">
    <property type="protein sequence ID" value="GFE21181.1"/>
    <property type="molecule type" value="Genomic_DNA"/>
</dbReference>
<accession>A0A640TFA1</accession>
<feature type="compositionally biased region" description="Polar residues" evidence="1">
    <location>
        <begin position="1"/>
        <end position="13"/>
    </location>
</feature>
<sequence>MALVSPTRTTDPTAQEPLLSYDLTTSPDPLKASPEKPEEPEERGELIIVGSRHSGTPADVKWIKVKVPAGTMSPDLATNLSSVNPRITLNGWTARLDETAKEFVFSPAGSHETIGPDTGFTIQLSQIPISRKVGTVPICVTEHSRTGKSAFQDRSTVFSVGKFPADFYMIEFVADETRIDNGGEITLTWKRSTNATYELLYGDTNLNVTNETTRTITNIKSDTTFYLRGTTGDPTNPVTRTLYAQVTVRKPDLEIGNLTVHGTVNGSLTVNGPIQANDTLTVNSLRPGYNSLIVKGTTQLHGYTRIDDTLQMGPEGTLISSQGYIGMLEVGNSLKVDDIQPKYKEEIKLSDVKVDGTLTTRGNLMAYGALHATSGLAARDITVHTSFTAYGQTVLADLVGNTHKLWESSKQDPQLYYESSPVASSGISLAVMDVQDTGRNGQLTLSIVGSTRKTTVWWEHRGSASTLLFVRKGERFAADGGNIQDSNLDQILKVYWIPLGKP</sequence>
<dbReference type="EMBL" id="CP114202">
    <property type="protein sequence ID" value="WAT95885.1"/>
    <property type="molecule type" value="Genomic_DNA"/>
</dbReference>
<reference evidence="2 4" key="1">
    <citation type="submission" date="2019-12" db="EMBL/GenBank/DDBJ databases">
        <title>Whole genome shotgun sequence of Streptomyces libani subsp. libani NBRC 13452.</title>
        <authorList>
            <person name="Ichikawa N."/>
            <person name="Kimura A."/>
            <person name="Kitahashi Y."/>
            <person name="Komaki H."/>
            <person name="Tamura T."/>
        </authorList>
    </citation>
    <scope>NUCLEOTIDE SEQUENCE [LARGE SCALE GENOMIC DNA]</scope>
    <source>
        <strain evidence="2 4">NBRC 13452</strain>
    </source>
</reference>
<dbReference type="Proteomes" id="UP000429552">
    <property type="component" value="Unassembled WGS sequence"/>
</dbReference>
<evidence type="ECO:0000313" key="5">
    <source>
        <dbReference type="Proteomes" id="UP001210609"/>
    </source>
</evidence>
<proteinExistence type="predicted"/>
<dbReference type="AlphaFoldDB" id="A0A640TFA1"/>
<protein>
    <submittedName>
        <fullName evidence="2">Uncharacterized protein</fullName>
    </submittedName>
</protein>
<evidence type="ECO:0000256" key="1">
    <source>
        <dbReference type="SAM" id="MobiDB-lite"/>
    </source>
</evidence>
<keyword evidence="5" id="KW-1185">Reference proteome</keyword>
<dbReference type="Proteomes" id="UP001210609">
    <property type="component" value="Chromosome"/>
</dbReference>
<reference evidence="3 5" key="2">
    <citation type="submission" date="2022-12" db="EMBL/GenBank/DDBJ databases">
        <authorList>
            <person name="Ruckert C."/>
            <person name="Busche T."/>
            <person name="Kalinowski J."/>
            <person name="Wittmann C."/>
        </authorList>
    </citation>
    <scope>NUCLEOTIDE SEQUENCE [LARGE SCALE GENOMIC DNA]</scope>
    <source>
        <strain evidence="3 5">DSM 40555</strain>
    </source>
</reference>
<name>A0A640TFA1_STRNI</name>
<gene>
    <name evidence="2" type="ORF">Sliba_16340</name>
    <name evidence="3" type="ORF">STRLI_001654</name>
</gene>
<organism evidence="2 4">
    <name type="scientific">Streptomyces nigrescens</name>
    <dbReference type="NCBI Taxonomy" id="1920"/>
    <lineage>
        <taxon>Bacteria</taxon>
        <taxon>Bacillati</taxon>
        <taxon>Actinomycetota</taxon>
        <taxon>Actinomycetes</taxon>
        <taxon>Kitasatosporales</taxon>
        <taxon>Streptomycetaceae</taxon>
        <taxon>Streptomyces</taxon>
    </lineage>
</organism>
<evidence type="ECO:0000313" key="3">
    <source>
        <dbReference type="EMBL" id="WAT95885.1"/>
    </source>
</evidence>
<dbReference type="RefSeq" id="WP_159485334.1">
    <property type="nucleotide sequence ID" value="NZ_BLIP01000001.1"/>
</dbReference>
<evidence type="ECO:0000313" key="2">
    <source>
        <dbReference type="EMBL" id="GFE21181.1"/>
    </source>
</evidence>